<feature type="transmembrane region" description="Helical" evidence="1">
    <location>
        <begin position="70"/>
        <end position="89"/>
    </location>
</feature>
<feature type="transmembrane region" description="Helical" evidence="1">
    <location>
        <begin position="6"/>
        <end position="24"/>
    </location>
</feature>
<gene>
    <name evidence="2" type="ORF">SAMN05421578_10232</name>
</gene>
<name>A0ABY1JM01_9BACL</name>
<evidence type="ECO:0000256" key="1">
    <source>
        <dbReference type="SAM" id="Phobius"/>
    </source>
</evidence>
<keyword evidence="1" id="KW-1133">Transmembrane helix</keyword>
<sequence>MNHFKYFLFQFGQYSVIISLFVFLSKYIGKPFTYVDVLTGVLFVAIVVILDTFTSKLRANLLPIQFMQRFSLSLISFILVFICIGFVIGEIQV</sequence>
<evidence type="ECO:0000313" key="2">
    <source>
        <dbReference type="EMBL" id="SIQ44740.1"/>
    </source>
</evidence>
<evidence type="ECO:0000313" key="3">
    <source>
        <dbReference type="Proteomes" id="UP000186666"/>
    </source>
</evidence>
<feature type="transmembrane region" description="Helical" evidence="1">
    <location>
        <begin position="31"/>
        <end position="50"/>
    </location>
</feature>
<dbReference type="Proteomes" id="UP000186666">
    <property type="component" value="Unassembled WGS sequence"/>
</dbReference>
<keyword evidence="1" id="KW-0472">Membrane</keyword>
<protein>
    <submittedName>
        <fullName evidence="2">Uncharacterized protein</fullName>
    </submittedName>
</protein>
<dbReference type="EMBL" id="FTNK01000002">
    <property type="protein sequence ID" value="SIQ44740.1"/>
    <property type="molecule type" value="Genomic_DNA"/>
</dbReference>
<proteinExistence type="predicted"/>
<dbReference type="RefSeq" id="WP_068592791.1">
    <property type="nucleotide sequence ID" value="NZ_FTNK01000002.1"/>
</dbReference>
<accession>A0ABY1JM01</accession>
<keyword evidence="3" id="KW-1185">Reference proteome</keyword>
<keyword evidence="1" id="KW-0812">Transmembrane</keyword>
<reference evidence="2 3" key="1">
    <citation type="submission" date="2017-01" db="EMBL/GenBank/DDBJ databases">
        <authorList>
            <person name="Varghese N."/>
            <person name="Submissions S."/>
        </authorList>
    </citation>
    <scope>NUCLEOTIDE SEQUENCE [LARGE SCALE GENOMIC DNA]</scope>
    <source>
        <strain evidence="2 3">ATCC 23464</strain>
    </source>
</reference>
<comment type="caution">
    <text evidence="2">The sequence shown here is derived from an EMBL/GenBank/DDBJ whole genome shotgun (WGS) entry which is preliminary data.</text>
</comment>
<organism evidence="2 3">
    <name type="scientific">Paenibacillus macquariensis</name>
    <dbReference type="NCBI Taxonomy" id="948756"/>
    <lineage>
        <taxon>Bacteria</taxon>
        <taxon>Bacillati</taxon>
        <taxon>Bacillota</taxon>
        <taxon>Bacilli</taxon>
        <taxon>Bacillales</taxon>
        <taxon>Paenibacillaceae</taxon>
        <taxon>Paenibacillus</taxon>
    </lineage>
</organism>